<evidence type="ECO:0000313" key="1">
    <source>
        <dbReference type="EMBL" id="MBB3112913.1"/>
    </source>
</evidence>
<dbReference type="InterPro" id="IPR016031">
    <property type="entry name" value="Trp_RNA-bd_attenuator-like_dom"/>
</dbReference>
<organism evidence="1 2">
    <name type="scientific">Paenibacillus phyllosphaerae</name>
    <dbReference type="NCBI Taxonomy" id="274593"/>
    <lineage>
        <taxon>Bacteria</taxon>
        <taxon>Bacillati</taxon>
        <taxon>Bacillota</taxon>
        <taxon>Bacilli</taxon>
        <taxon>Bacillales</taxon>
        <taxon>Paenibacillaceae</taxon>
        <taxon>Paenibacillus</taxon>
    </lineage>
</organism>
<dbReference type="EMBL" id="JACHXK010000015">
    <property type="protein sequence ID" value="MBB3112913.1"/>
    <property type="molecule type" value="Genomic_DNA"/>
</dbReference>
<dbReference type="SUPFAM" id="SSF51219">
    <property type="entry name" value="TRAP-like"/>
    <property type="match status" value="1"/>
</dbReference>
<dbReference type="AlphaFoldDB" id="A0A7W5B211"/>
<sequence>MMKVTAPAAVGHAKIELESSDAIHVLHPRSIIAFQGAPMLREDKFMDLAGMYRKRKWIRSRIQGPSQFILGLPAGCTLESIPIPEGGDLLFDFKHVLFYTEGMQMKSRIQKIKTAWITHEWVRMRFSGPGELGILVTGDLAVLQLDPEQPLYIEKSSLVAYPEQANVKLSVYGNQLASQHMHVQWEITGKGPVLIQTGSRDPQLEDQLQGDGVIKRILRELLPFGSIYIK</sequence>
<dbReference type="Gene3D" id="3.60.160.10">
    <property type="entry name" value="Mitochondrial biogenesis AIM24"/>
    <property type="match status" value="1"/>
</dbReference>
<protein>
    <recommendedName>
        <fullName evidence="3">AIM24 family protein</fullName>
    </recommendedName>
</protein>
<name>A0A7W5B211_9BACL</name>
<proteinExistence type="predicted"/>
<evidence type="ECO:0008006" key="3">
    <source>
        <dbReference type="Google" id="ProtNLM"/>
    </source>
</evidence>
<evidence type="ECO:0000313" key="2">
    <source>
        <dbReference type="Proteomes" id="UP000570361"/>
    </source>
</evidence>
<dbReference type="RefSeq" id="WP_246427883.1">
    <property type="nucleotide sequence ID" value="NZ_JACHXK010000015.1"/>
</dbReference>
<gene>
    <name evidence="1" type="ORF">FHS18_005015</name>
</gene>
<keyword evidence="2" id="KW-1185">Reference proteome</keyword>
<dbReference type="InterPro" id="IPR036983">
    <property type="entry name" value="AIM24_sf"/>
</dbReference>
<comment type="caution">
    <text evidence="1">The sequence shown here is derived from an EMBL/GenBank/DDBJ whole genome shotgun (WGS) entry which is preliminary data.</text>
</comment>
<accession>A0A7W5B211</accession>
<dbReference type="Proteomes" id="UP000570361">
    <property type="component" value="Unassembled WGS sequence"/>
</dbReference>
<reference evidence="1 2" key="1">
    <citation type="submission" date="2020-08" db="EMBL/GenBank/DDBJ databases">
        <title>Genomic Encyclopedia of Type Strains, Phase III (KMG-III): the genomes of soil and plant-associated and newly described type strains.</title>
        <authorList>
            <person name="Whitman W."/>
        </authorList>
    </citation>
    <scope>NUCLEOTIDE SEQUENCE [LARGE SCALE GENOMIC DNA]</scope>
    <source>
        <strain evidence="1 2">CECT 5862</strain>
    </source>
</reference>